<dbReference type="GO" id="GO:0046872">
    <property type="term" value="F:metal ion binding"/>
    <property type="evidence" value="ECO:0007669"/>
    <property type="project" value="InterPro"/>
</dbReference>
<dbReference type="Gene3D" id="3.30.830.10">
    <property type="entry name" value="Metalloenzyme, LuxS/M16 peptidase-like"/>
    <property type="match status" value="4"/>
</dbReference>
<evidence type="ECO:0000256" key="3">
    <source>
        <dbReference type="ARBA" id="ARBA00007575"/>
    </source>
</evidence>
<dbReference type="SUPFAM" id="SSF52313">
    <property type="entry name" value="Ribosomal protein S2"/>
    <property type="match status" value="1"/>
</dbReference>
<dbReference type="FunFam" id="3.30.830.10:FF:000015">
    <property type="entry name" value="Putative zinc metalloprotease"/>
    <property type="match status" value="1"/>
</dbReference>
<gene>
    <name evidence="10" type="primary">SPAC3H1.02c</name>
    <name evidence="10" type="ORF">LOC62_01G000389</name>
</gene>
<dbReference type="Pfam" id="PF00675">
    <property type="entry name" value="Peptidase_M16"/>
    <property type="match status" value="1"/>
</dbReference>
<evidence type="ECO:0000313" key="11">
    <source>
        <dbReference type="Proteomes" id="UP000827549"/>
    </source>
</evidence>
<reference evidence="10" key="1">
    <citation type="submission" date="2023-10" db="EMBL/GenBank/DDBJ databases">
        <authorList>
            <person name="Noh H."/>
        </authorList>
    </citation>
    <scope>NUCLEOTIDE SEQUENCE</scope>
    <source>
        <strain evidence="10">DUCC4014</strain>
    </source>
</reference>
<organism evidence="10 11">
    <name type="scientific">Vanrija pseudolonga</name>
    <dbReference type="NCBI Taxonomy" id="143232"/>
    <lineage>
        <taxon>Eukaryota</taxon>
        <taxon>Fungi</taxon>
        <taxon>Dikarya</taxon>
        <taxon>Basidiomycota</taxon>
        <taxon>Agaricomycotina</taxon>
        <taxon>Tremellomycetes</taxon>
        <taxon>Trichosporonales</taxon>
        <taxon>Trichosporonaceae</taxon>
        <taxon>Vanrija</taxon>
    </lineage>
</organism>
<dbReference type="InterPro" id="IPR007863">
    <property type="entry name" value="Peptidase_M16_C"/>
</dbReference>
<comment type="function">
    <text evidence="7">Degrades mitochondrial transit peptides after their cleavage in the intermembrane space or in the matrix, and presequence peptides; clearance of these peptides is required to keep the presequence processing machinery running. Preferentially cleaves the N-terminal side of paired basic amino acid residues. Also degrades other unstructured peptides. May function as an ATP-dependent peptidase as opposed to a metalloendopeptidase.</text>
</comment>
<dbReference type="HAMAP" id="MF_00291_B">
    <property type="entry name" value="Ribosomal_uS2_B"/>
    <property type="match status" value="1"/>
</dbReference>
<dbReference type="GO" id="GO:0006412">
    <property type="term" value="P:translation"/>
    <property type="evidence" value="ECO:0007669"/>
    <property type="project" value="InterPro"/>
</dbReference>
<dbReference type="Proteomes" id="UP000827549">
    <property type="component" value="Chromosome 1"/>
</dbReference>
<accession>A0AAF0Y376</accession>
<proteinExistence type="inferred from homology"/>
<evidence type="ECO:0000256" key="6">
    <source>
        <dbReference type="ARBA" id="ARBA00034552"/>
    </source>
</evidence>
<dbReference type="GO" id="GO:0003735">
    <property type="term" value="F:structural constituent of ribosome"/>
    <property type="evidence" value="ECO:0007669"/>
    <property type="project" value="InterPro"/>
</dbReference>
<dbReference type="InterPro" id="IPR023591">
    <property type="entry name" value="Ribosomal_uS2_flav_dom_sf"/>
</dbReference>
<dbReference type="PRINTS" id="PR00395">
    <property type="entry name" value="RIBOSOMALS2"/>
</dbReference>
<evidence type="ECO:0000256" key="2">
    <source>
        <dbReference type="ARBA" id="ARBA00006242"/>
    </source>
</evidence>
<dbReference type="FunFam" id="3.30.830.10:FF:000036">
    <property type="entry name" value="Putative zinc metalloprotease"/>
    <property type="match status" value="1"/>
</dbReference>
<evidence type="ECO:0000256" key="5">
    <source>
        <dbReference type="ARBA" id="ARBA00020167"/>
    </source>
</evidence>
<evidence type="ECO:0000256" key="1">
    <source>
        <dbReference type="ARBA" id="ARBA00004569"/>
    </source>
</evidence>
<dbReference type="InterPro" id="IPR005706">
    <property type="entry name" value="Ribosomal_uS2_bac/mit/plastid"/>
</dbReference>
<dbReference type="PANTHER" id="PTHR43016:SF16">
    <property type="entry name" value="METALLOPROTEASE, PUTATIVE (AFU_ORTHOLOGUE AFUA_4G07610)-RELATED"/>
    <property type="match status" value="1"/>
</dbReference>
<name>A0AAF0Y376_9TREE</name>
<dbReference type="InterPro" id="IPR011765">
    <property type="entry name" value="Pept_M16_N"/>
</dbReference>
<evidence type="ECO:0000256" key="8">
    <source>
        <dbReference type="SAM" id="MobiDB-lite"/>
    </source>
</evidence>
<keyword evidence="11" id="KW-1185">Reference proteome</keyword>
<feature type="region of interest" description="Disordered" evidence="8">
    <location>
        <begin position="1094"/>
        <end position="1127"/>
    </location>
</feature>
<protein>
    <recommendedName>
        <fullName evidence="5">Presequence protease, mitochondrial</fullName>
    </recommendedName>
    <alternativeName>
        <fullName evidence="6">Pitrilysin metalloproteinase</fullName>
    </alternativeName>
</protein>
<dbReference type="SUPFAM" id="SSF63411">
    <property type="entry name" value="LuxS/MPP-like metallohydrolase"/>
    <property type="match status" value="4"/>
</dbReference>
<evidence type="ECO:0000256" key="7">
    <source>
        <dbReference type="ARBA" id="ARBA00045897"/>
    </source>
</evidence>
<dbReference type="InterPro" id="IPR011249">
    <property type="entry name" value="Metalloenz_LuxS/M16"/>
</dbReference>
<dbReference type="GO" id="GO:0005758">
    <property type="term" value="C:mitochondrial intermembrane space"/>
    <property type="evidence" value="ECO:0007669"/>
    <property type="project" value="UniProtKB-SubCell"/>
</dbReference>
<dbReference type="Gene3D" id="3.40.50.10490">
    <property type="entry name" value="Glucose-6-phosphate isomerase like protein, domain 1"/>
    <property type="match status" value="1"/>
</dbReference>
<dbReference type="FunFam" id="3.30.830.10:FF:000031">
    <property type="entry name" value="Putative zinc metalloprotease"/>
    <property type="match status" value="1"/>
</dbReference>
<feature type="region of interest" description="Disordered" evidence="8">
    <location>
        <begin position="1139"/>
        <end position="1164"/>
    </location>
</feature>
<comment type="subunit">
    <text evidence="4">Monomer and homodimer; homodimerization is induced by binding of the substrate.</text>
</comment>
<dbReference type="InterPro" id="IPR055130">
    <property type="entry name" value="PreP_C"/>
</dbReference>
<sequence>MIPCSSLKRLPRSAGILKHSARTAVTSLPITRHISTAKNHHRVPSASRLSFSPITLPRRSASTMVAPSSTARDYGHFKLVKSFDLDYAPVTVSKWRSDKTGLTVTLGNHSSPITNGYFVVASEIFDDTGRPHTLEHLVFLGSKAYPYKGVLDQLANRAGSNGTNAWTANDHTAYTIATAGSKGFLEMLPVYVDHILHPTMTDAGFVTEVHHINGEGEDAGVVYSEMQGRENQSYDRMALELQRTIYPQTSAYRSETGGLLKMLRVLTAEQIRQYHSTYYVAHNLCLHMDGAVNVPELFDVLNNKVEPLILAQKAAAEANTSGTYTPPPGWKRPFVETTTAEPHTLPGSETKVVEFMEEDESMGETMSVWLGPAPTNFLDNLALDVVGTYLTHSATSPLQKEFIEIPEPLSTYIGFYTDGRVNHNELMLTASDVPKKHLETFPDLVKAKLKKIVTEEGIDMERMNSVIRREKRAMLNRTETSVSSVLSDVVIQDFLYGNFDGKDLPEAFDDLRDFATVSKWTAKEWANLIDKYLVSAPSVTTIGKPSAKLSQEIETTEKERVAKQKAELGEAGLKRLQEELDAAKKESDTPIPPEILTSFPVTNPAEIIWIPVETAINKAPGDKIVTDKGEVQRHIDADGATVPFQAHFSHVKSNFVTISVLLDAANLPSHLMPYMAILQPSLFSLGVRRADGTVLSHEEVVNQLNDFTVDQDSNFSYRRCFAENFTVSIKAEKENYAQAVSWLRDVLTGSIFTKERLEVIIAKELQNLPAQKRDGDMIVRSWINKLAFDASRSPSESCAVLSLLDFIPKVAEELKEDPEKVIKTLEELRAALINPDALRIAVAGDILSLPEPRSVLAKNFIPIKEAVALKTISTSEQSLTELGKNPSKKLVVVPMAAIEGSYSHHYAKGLSGWDHPDLPALTLAANVLNTMESYLWKSIRGSGLAYGANVEVDAESGLVGFSVYRSPNAMLAYREAGKVLKGLADGTTEIDANIVDGSRASLTYSYARKSETVGGAASTAYLDEALKGVGKNFSQEMLAKLPGVTLDQIRDVIRKYFVPVFDSNTAIGAVTVNTGKADEVEAGFKELGFEVERHELPTLGNDEGSDAEMGSESGSETGSESGSESEVAPIARTFASSACSRDASAEAESSTSSNKSTIIPGETVEQHWTREMNNVRDWRRRYAAIKANVPLYIPEPASKPRGTASPTEASLSTLLAAGAALGHSAQLLTPAFSPYVYGTRSGLSIIDLEQTLPLLRRAATLVRDVAKADGVVLFVGTRKMHRKIVIAASERMGDNGYASDNWMPGMLTNAETYFGMDVVKRGTYVPDLVVFLNPSENVGGIRECNARNVPTIGLIDSNTDPRLTTYAIPANMESLRTVELVAGTLSIAGQEGRRMRLRDAETALDRRNRDAEWRRRTGASA</sequence>
<evidence type="ECO:0000259" key="9">
    <source>
        <dbReference type="SMART" id="SM01264"/>
    </source>
</evidence>
<dbReference type="Pfam" id="PF22516">
    <property type="entry name" value="PreP_C"/>
    <property type="match status" value="1"/>
</dbReference>
<dbReference type="InterPro" id="IPR001865">
    <property type="entry name" value="Ribosomal_uS2"/>
</dbReference>
<dbReference type="Pfam" id="PF00318">
    <property type="entry name" value="Ribosomal_S2"/>
    <property type="match status" value="2"/>
</dbReference>
<dbReference type="GO" id="GO:0006508">
    <property type="term" value="P:proteolysis"/>
    <property type="evidence" value="ECO:0007669"/>
    <property type="project" value="InterPro"/>
</dbReference>
<dbReference type="RefSeq" id="XP_062622803.1">
    <property type="nucleotide sequence ID" value="XM_062766819.1"/>
</dbReference>
<dbReference type="GeneID" id="87803648"/>
<comment type="similarity">
    <text evidence="3">Belongs to the peptidase M16 family. PreP subfamily.</text>
</comment>
<feature type="compositionally biased region" description="Low complexity" evidence="8">
    <location>
        <begin position="1139"/>
        <end position="1156"/>
    </location>
</feature>
<dbReference type="CDD" id="cd01425">
    <property type="entry name" value="RPS2"/>
    <property type="match status" value="1"/>
</dbReference>
<dbReference type="EMBL" id="CP086714">
    <property type="protein sequence ID" value="WOO76771.1"/>
    <property type="molecule type" value="Genomic_DNA"/>
</dbReference>
<feature type="domain" description="Peptidase M16C associated" evidence="9">
    <location>
        <begin position="543"/>
        <end position="810"/>
    </location>
</feature>
<evidence type="ECO:0000313" key="10">
    <source>
        <dbReference type="EMBL" id="WOO76771.1"/>
    </source>
</evidence>
<dbReference type="Pfam" id="PF05193">
    <property type="entry name" value="Peptidase_M16_C"/>
    <property type="match status" value="1"/>
</dbReference>
<feature type="compositionally biased region" description="Low complexity" evidence="8">
    <location>
        <begin position="1110"/>
        <end position="1126"/>
    </location>
</feature>
<dbReference type="PANTHER" id="PTHR43016">
    <property type="entry name" value="PRESEQUENCE PROTEASE"/>
    <property type="match status" value="1"/>
</dbReference>
<comment type="similarity">
    <text evidence="2">Belongs to the universal ribosomal protein uS2 family.</text>
</comment>
<evidence type="ECO:0000256" key="4">
    <source>
        <dbReference type="ARBA" id="ARBA00011853"/>
    </source>
</evidence>
<dbReference type="GO" id="GO:0015935">
    <property type="term" value="C:small ribosomal subunit"/>
    <property type="evidence" value="ECO:0007669"/>
    <property type="project" value="InterPro"/>
</dbReference>
<comment type="subcellular location">
    <subcellularLocation>
        <location evidence="1">Mitochondrion intermembrane space</location>
    </subcellularLocation>
</comment>
<dbReference type="InterPro" id="IPR013578">
    <property type="entry name" value="Peptidase_M16C_assoc"/>
</dbReference>
<dbReference type="SMART" id="SM01264">
    <property type="entry name" value="M16C_associated"/>
    <property type="match status" value="1"/>
</dbReference>